<dbReference type="InterPro" id="IPR057837">
    <property type="entry name" value="PH_SWAP70"/>
</dbReference>
<dbReference type="STRING" id="33528.ENSGAFP00000009741"/>
<proteinExistence type="predicted"/>
<dbReference type="Proteomes" id="UP000250572">
    <property type="component" value="Unassembled WGS sequence"/>
</dbReference>
<dbReference type="SMART" id="SM00233">
    <property type="entry name" value="PH"/>
    <property type="match status" value="1"/>
</dbReference>
<feature type="coiled-coil region" evidence="1">
    <location>
        <begin position="359"/>
        <end position="537"/>
    </location>
</feature>
<evidence type="ECO:0000256" key="1">
    <source>
        <dbReference type="SAM" id="Coils"/>
    </source>
</evidence>
<evidence type="ECO:0008006" key="6">
    <source>
        <dbReference type="Google" id="ProtNLM"/>
    </source>
</evidence>
<protein>
    <recommendedName>
        <fullName evidence="6">PH domain-containing protein</fullName>
    </recommendedName>
</protein>
<dbReference type="Gene3D" id="2.30.29.30">
    <property type="entry name" value="Pleckstrin-homology domain (PH domain)/Phosphotyrosine-binding domain (PTB)"/>
    <property type="match status" value="1"/>
</dbReference>
<dbReference type="InterPro" id="IPR002048">
    <property type="entry name" value="EF_hand_dom"/>
</dbReference>
<keyword evidence="5" id="KW-1185">Reference proteome</keyword>
<dbReference type="InterPro" id="IPR001849">
    <property type="entry name" value="PH_domain"/>
</dbReference>
<feature type="domain" description="PH" evidence="2">
    <location>
        <begin position="209"/>
        <end position="349"/>
    </location>
</feature>
<dbReference type="SUPFAM" id="SSF47473">
    <property type="entry name" value="EF-hand"/>
    <property type="match status" value="1"/>
</dbReference>
<evidence type="ECO:0000259" key="2">
    <source>
        <dbReference type="PROSITE" id="PS50003"/>
    </source>
</evidence>
<dbReference type="PROSITE" id="PS50003">
    <property type="entry name" value="PH_DOMAIN"/>
    <property type="match status" value="1"/>
</dbReference>
<dbReference type="InterPro" id="IPR011993">
    <property type="entry name" value="PH-like_dom_sf"/>
</dbReference>
<evidence type="ECO:0000259" key="3">
    <source>
        <dbReference type="PROSITE" id="PS50222"/>
    </source>
</evidence>
<comment type="caution">
    <text evidence="4">The sequence shown here is derived from an EMBL/GenBank/DDBJ whole genome shotgun (WGS) entry which is preliminary data.</text>
</comment>
<dbReference type="SUPFAM" id="SSF50729">
    <property type="entry name" value="PH domain-like"/>
    <property type="match status" value="2"/>
</dbReference>
<dbReference type="InterPro" id="IPR011992">
    <property type="entry name" value="EF-hand-dom_pair"/>
</dbReference>
<name>A0A315VN64_GAMAF</name>
<dbReference type="CDD" id="cd13273">
    <property type="entry name" value="PH_SWAP-70"/>
    <property type="match status" value="1"/>
</dbReference>
<organism evidence="4 5">
    <name type="scientific">Gambusia affinis</name>
    <name type="common">Western mosquitofish</name>
    <name type="synonym">Heterandria affinis</name>
    <dbReference type="NCBI Taxonomy" id="33528"/>
    <lineage>
        <taxon>Eukaryota</taxon>
        <taxon>Metazoa</taxon>
        <taxon>Chordata</taxon>
        <taxon>Craniata</taxon>
        <taxon>Vertebrata</taxon>
        <taxon>Euteleostomi</taxon>
        <taxon>Actinopterygii</taxon>
        <taxon>Neopterygii</taxon>
        <taxon>Teleostei</taxon>
        <taxon>Neoteleostei</taxon>
        <taxon>Acanthomorphata</taxon>
        <taxon>Ovalentaria</taxon>
        <taxon>Atherinomorphae</taxon>
        <taxon>Cyprinodontiformes</taxon>
        <taxon>Poeciliidae</taxon>
        <taxon>Poeciliinae</taxon>
        <taxon>Gambusia</taxon>
    </lineage>
</organism>
<dbReference type="PROSITE" id="PS50222">
    <property type="entry name" value="EF_HAND_2"/>
    <property type="match status" value="1"/>
</dbReference>
<keyword evidence="1" id="KW-0175">Coiled coil</keyword>
<dbReference type="PANTHER" id="PTHR14383:SF6">
    <property type="entry name" value="SWITCH-ASSOCIATED PROTEIN 70"/>
    <property type="match status" value="1"/>
</dbReference>
<dbReference type="EMBL" id="NHOQ01001423">
    <property type="protein sequence ID" value="PWA24483.1"/>
    <property type="molecule type" value="Genomic_DNA"/>
</dbReference>
<feature type="domain" description="EF-hand" evidence="3">
    <location>
        <begin position="6"/>
        <end position="41"/>
    </location>
</feature>
<accession>A0A315VN64</accession>
<gene>
    <name evidence="4" type="ORF">CCH79_00011818</name>
</gene>
<sequence>MTLRDELLKSIWHAFTALDVDKSGKVSKSQLKVLSHNLCTVLGIPHDPVALEEHFKDDDEGPVSNQGYMPYLNKFILDKAKDNFDRQDFNKMCWTLCFRKNLGQKQLFISNDDAFKIWCIFNFLSEDRYPLVIVTEEIEYFLRKLTEAMGGSWVEERFEDLKLELSSKQQCLNVWELITLVGSGQFSKGMDQQTLSMGISEVYQELILDVLKQGYMMKKGHKRKNWTERWFVLKPGFISYYVGEDLAEKKGDIPLDGSCSVEARNHPFYCFVICLFHVDKKNKTTTTKKLFNSKTGEMFHSCFPLQSLQDKEGKKCLFLIKSSQKSFEISASDKKKKQEWIQAIQMCVNLLRQSRPAPHHEARQKRRDLRLRQQAEQEELELRMRELQTANEAKQSELEKMRKVRQEMEEQVAQKSTELEQYLQRVQELEDMYHKLEEALEVERRARQDEETVRKLQARLLEEEAEKRAELEQIHLRQQRAISETEAEKQELEKERLAKESALQAAMKQLDELEQERQGALEQYQTVMKKLEDATNNTKSWKHKVAQQEGMLRLIQPGSKGPQKITNWGPAAFSDVELNLREKQWQEMKNQAAQAQ</sequence>
<reference evidence="4 5" key="1">
    <citation type="journal article" date="2018" name="G3 (Bethesda)">
        <title>A High-Quality Reference Genome for the Invasive Mosquitofish Gambusia affinis Using a Chicago Library.</title>
        <authorList>
            <person name="Hoffberg S.L."/>
            <person name="Troendle N.J."/>
            <person name="Glenn T.C."/>
            <person name="Mahmud O."/>
            <person name="Louha S."/>
            <person name="Chalopin D."/>
            <person name="Bennetzen J.L."/>
            <person name="Mauricio R."/>
        </authorList>
    </citation>
    <scope>NUCLEOTIDE SEQUENCE [LARGE SCALE GENOMIC DNA]</scope>
    <source>
        <strain evidence="4">NE01/NJP1002.9</strain>
        <tissue evidence="4">Muscle</tissue>
    </source>
</reference>
<evidence type="ECO:0000313" key="4">
    <source>
        <dbReference type="EMBL" id="PWA24483.1"/>
    </source>
</evidence>
<dbReference type="InterPro" id="IPR057836">
    <property type="entry name" value="EF-hand_SWAP70_N"/>
</dbReference>
<dbReference type="Pfam" id="PF25530">
    <property type="entry name" value="EF-hand_SWAP70_N"/>
    <property type="match status" value="1"/>
</dbReference>
<dbReference type="Pfam" id="PF00169">
    <property type="entry name" value="PH"/>
    <property type="match status" value="1"/>
</dbReference>
<evidence type="ECO:0000313" key="5">
    <source>
        <dbReference type="Proteomes" id="UP000250572"/>
    </source>
</evidence>
<dbReference type="GO" id="GO:0005737">
    <property type="term" value="C:cytoplasm"/>
    <property type="evidence" value="ECO:0007669"/>
    <property type="project" value="TreeGrafter"/>
</dbReference>
<dbReference type="GO" id="GO:0005509">
    <property type="term" value="F:calcium ion binding"/>
    <property type="evidence" value="ECO:0007669"/>
    <property type="project" value="InterPro"/>
</dbReference>
<dbReference type="GO" id="GO:0005634">
    <property type="term" value="C:nucleus"/>
    <property type="evidence" value="ECO:0007669"/>
    <property type="project" value="TreeGrafter"/>
</dbReference>
<dbReference type="AlphaFoldDB" id="A0A315VN64"/>
<dbReference type="PANTHER" id="PTHR14383">
    <property type="entry name" value="SWAP-70 RECOMBINASE"/>
    <property type="match status" value="1"/>
</dbReference>